<dbReference type="PANTHER" id="PTHR42811">
    <property type="entry name" value="SERINE ACETYLTRANSFERASE"/>
    <property type="match status" value="1"/>
</dbReference>
<organism evidence="11">
    <name type="scientific">Chlorobaculum parvum</name>
    <dbReference type="NCBI Taxonomy" id="274539"/>
    <lineage>
        <taxon>Bacteria</taxon>
        <taxon>Pseudomonadati</taxon>
        <taxon>Chlorobiota</taxon>
        <taxon>Chlorobiia</taxon>
        <taxon>Chlorobiales</taxon>
        <taxon>Chlorobiaceae</taxon>
        <taxon>Chlorobaculum</taxon>
    </lineage>
</organism>
<comment type="pathway">
    <text evidence="1">Amino-acid biosynthesis; L-cysteine biosynthesis; L-cysteine from L-serine: step 1/2.</text>
</comment>
<comment type="catalytic activity">
    <reaction evidence="9">
        <text>L-serine + acetyl-CoA = O-acetyl-L-serine + CoA</text>
        <dbReference type="Rhea" id="RHEA:24560"/>
        <dbReference type="ChEBI" id="CHEBI:33384"/>
        <dbReference type="ChEBI" id="CHEBI:57287"/>
        <dbReference type="ChEBI" id="CHEBI:57288"/>
        <dbReference type="ChEBI" id="CHEBI:58340"/>
        <dbReference type="EC" id="2.3.1.30"/>
    </reaction>
</comment>
<keyword evidence="7" id="KW-0677">Repeat</keyword>
<dbReference type="CDD" id="cd03354">
    <property type="entry name" value="LbH_SAT"/>
    <property type="match status" value="1"/>
</dbReference>
<dbReference type="InterPro" id="IPR001451">
    <property type="entry name" value="Hexapep"/>
</dbReference>
<dbReference type="Pfam" id="PF00132">
    <property type="entry name" value="Hexapep"/>
    <property type="match status" value="1"/>
</dbReference>
<dbReference type="FunFam" id="2.160.10.10:FF:000002">
    <property type="entry name" value="Serine acetyltransferase"/>
    <property type="match status" value="1"/>
</dbReference>
<dbReference type="InterPro" id="IPR018357">
    <property type="entry name" value="Hexapep_transf_CS"/>
</dbReference>
<dbReference type="EC" id="2.3.1.30" evidence="3"/>
<keyword evidence="6 11" id="KW-0808">Transferase</keyword>
<protein>
    <recommendedName>
        <fullName evidence="4">Serine acetyltransferase</fullName>
        <ecNumber evidence="3">2.3.1.30</ecNumber>
    </recommendedName>
</protein>
<gene>
    <name evidence="11" type="primary">cysE</name>
    <name evidence="11" type="ORF">ENL07_04560</name>
</gene>
<evidence type="ECO:0000256" key="2">
    <source>
        <dbReference type="ARBA" id="ARBA00007274"/>
    </source>
</evidence>
<evidence type="ECO:0000256" key="8">
    <source>
        <dbReference type="ARBA" id="ARBA00023315"/>
    </source>
</evidence>
<reference evidence="11" key="1">
    <citation type="journal article" date="2020" name="mSystems">
        <title>Genome- and Community-Level Interaction Insights into Carbon Utilization and Element Cycling Functions of Hydrothermarchaeota in Hydrothermal Sediment.</title>
        <authorList>
            <person name="Zhou Z."/>
            <person name="Liu Y."/>
            <person name="Xu W."/>
            <person name="Pan J."/>
            <person name="Luo Z.H."/>
            <person name="Li M."/>
        </authorList>
    </citation>
    <scope>NUCLEOTIDE SEQUENCE [LARGE SCALE GENOMIC DNA]</scope>
    <source>
        <strain evidence="11">HyVt-633</strain>
    </source>
</reference>
<evidence type="ECO:0000313" key="11">
    <source>
        <dbReference type="EMBL" id="HHE31901.1"/>
    </source>
</evidence>
<dbReference type="GO" id="GO:0009001">
    <property type="term" value="F:serine O-acetyltransferase activity"/>
    <property type="evidence" value="ECO:0007669"/>
    <property type="project" value="UniProtKB-EC"/>
</dbReference>
<dbReference type="UniPathway" id="UPA00136">
    <property type="reaction ID" value="UER00199"/>
</dbReference>
<dbReference type="Gene3D" id="2.160.10.10">
    <property type="entry name" value="Hexapeptide repeat proteins"/>
    <property type="match status" value="1"/>
</dbReference>
<evidence type="ECO:0000256" key="1">
    <source>
        <dbReference type="ARBA" id="ARBA00004876"/>
    </source>
</evidence>
<keyword evidence="5" id="KW-0028">Amino-acid biosynthesis</keyword>
<dbReference type="Gene3D" id="1.10.3130.10">
    <property type="entry name" value="serine acetyltransferase, domain 1"/>
    <property type="match status" value="1"/>
</dbReference>
<feature type="domain" description="Serine acetyltransferase N-terminal" evidence="10">
    <location>
        <begin position="6"/>
        <end position="110"/>
    </location>
</feature>
<dbReference type="GO" id="GO:0006535">
    <property type="term" value="P:cysteine biosynthetic process from serine"/>
    <property type="evidence" value="ECO:0007669"/>
    <property type="project" value="InterPro"/>
</dbReference>
<dbReference type="EMBL" id="DRSQ01000095">
    <property type="protein sequence ID" value="HHE31901.1"/>
    <property type="molecule type" value="Genomic_DNA"/>
</dbReference>
<dbReference type="InterPro" id="IPR053376">
    <property type="entry name" value="Serine_acetyltransferase"/>
</dbReference>
<dbReference type="SUPFAM" id="SSF51161">
    <property type="entry name" value="Trimeric LpxA-like enzymes"/>
    <property type="match status" value="1"/>
</dbReference>
<dbReference type="GO" id="GO:0005737">
    <property type="term" value="C:cytoplasm"/>
    <property type="evidence" value="ECO:0007669"/>
    <property type="project" value="InterPro"/>
</dbReference>
<evidence type="ECO:0000256" key="4">
    <source>
        <dbReference type="ARBA" id="ARBA00018522"/>
    </source>
</evidence>
<evidence type="ECO:0000256" key="3">
    <source>
        <dbReference type="ARBA" id="ARBA00013266"/>
    </source>
</evidence>
<proteinExistence type="inferred from homology"/>
<comment type="similarity">
    <text evidence="2">Belongs to the transferase hexapeptide repeat family.</text>
</comment>
<evidence type="ECO:0000256" key="6">
    <source>
        <dbReference type="ARBA" id="ARBA00022679"/>
    </source>
</evidence>
<comment type="caution">
    <text evidence="11">The sequence shown here is derived from an EMBL/GenBank/DDBJ whole genome shotgun (WGS) entry which is preliminary data.</text>
</comment>
<sequence>MSVQDIWSLIREEARLECEREPEIRLFLEQHILRYNEFSPALAMLLSVKLGSKHFPPPVLEGIFEDFYRHNPESVRCAACDMVATQERDPAAVNYFEIMLFLKGYQALQSYRLAHWLWKNERKSLAYFLQNRMSEVFAVDIHPAARIGKGILLDHATSLVIGETAVVDDSVSILHEVTLGGTGKESGDRHPKVGKSVMIGAGAKILGNITIGEGAKIGAGSVVLDDVPPHYTVAGVPAHIVGRTEVPEPSLDMNQRLVFSEKHKQKIDLRHSCL</sequence>
<dbReference type="InterPro" id="IPR010493">
    <property type="entry name" value="Ser_AcTrfase_N"/>
</dbReference>
<evidence type="ECO:0000256" key="5">
    <source>
        <dbReference type="ARBA" id="ARBA00022605"/>
    </source>
</evidence>
<dbReference type="SMART" id="SM00971">
    <property type="entry name" value="SATase_N"/>
    <property type="match status" value="1"/>
</dbReference>
<dbReference type="InterPro" id="IPR045304">
    <property type="entry name" value="LbH_SAT"/>
</dbReference>
<dbReference type="AlphaFoldDB" id="A0A7C5HEM7"/>
<evidence type="ECO:0000259" key="10">
    <source>
        <dbReference type="SMART" id="SM00971"/>
    </source>
</evidence>
<accession>A0A7C5HEM7</accession>
<evidence type="ECO:0000256" key="7">
    <source>
        <dbReference type="ARBA" id="ARBA00022737"/>
    </source>
</evidence>
<dbReference type="InterPro" id="IPR042122">
    <property type="entry name" value="Ser_AcTrfase_N_sf"/>
</dbReference>
<dbReference type="NCBIfam" id="TIGR01172">
    <property type="entry name" value="cysE"/>
    <property type="match status" value="1"/>
</dbReference>
<evidence type="ECO:0000256" key="9">
    <source>
        <dbReference type="ARBA" id="ARBA00049486"/>
    </source>
</evidence>
<dbReference type="Pfam" id="PF06426">
    <property type="entry name" value="SATase_N"/>
    <property type="match status" value="1"/>
</dbReference>
<keyword evidence="8 11" id="KW-0012">Acyltransferase</keyword>
<dbReference type="InterPro" id="IPR011004">
    <property type="entry name" value="Trimer_LpxA-like_sf"/>
</dbReference>
<dbReference type="NCBIfam" id="NF041874">
    <property type="entry name" value="EPS_EpsC"/>
    <property type="match status" value="1"/>
</dbReference>
<dbReference type="PROSITE" id="PS00101">
    <property type="entry name" value="HEXAPEP_TRANSFERASES"/>
    <property type="match status" value="1"/>
</dbReference>
<name>A0A7C5HEM7_9CHLB</name>
<dbReference type="InterPro" id="IPR005881">
    <property type="entry name" value="Ser_O-AcTrfase"/>
</dbReference>
<dbReference type="Proteomes" id="UP000886058">
    <property type="component" value="Unassembled WGS sequence"/>
</dbReference>